<reference evidence="1 2" key="1">
    <citation type="journal article" date="2022" name="Hortic Res">
        <title>A haplotype resolved chromosomal level avocado genome allows analysis of novel avocado genes.</title>
        <authorList>
            <person name="Nath O."/>
            <person name="Fletcher S.J."/>
            <person name="Hayward A."/>
            <person name="Shaw L.M."/>
            <person name="Masouleh A.K."/>
            <person name="Furtado A."/>
            <person name="Henry R.J."/>
            <person name="Mitter N."/>
        </authorList>
    </citation>
    <scope>NUCLEOTIDE SEQUENCE [LARGE SCALE GENOMIC DNA]</scope>
    <source>
        <strain evidence="2">cv. Hass</strain>
    </source>
</reference>
<protein>
    <submittedName>
        <fullName evidence="1">Uncharacterized protein</fullName>
    </submittedName>
</protein>
<dbReference type="Proteomes" id="UP001234297">
    <property type="component" value="Chromosome 4"/>
</dbReference>
<comment type="caution">
    <text evidence="1">The sequence shown here is derived from an EMBL/GenBank/DDBJ whole genome shotgun (WGS) entry which is preliminary data.</text>
</comment>
<evidence type="ECO:0000313" key="2">
    <source>
        <dbReference type="Proteomes" id="UP001234297"/>
    </source>
</evidence>
<sequence>MIAGSMIQILTKRWRSTKRQASQYQKEAEKCNAATEACEEVREWAEASLIREEKKVTALAMAPPVSEFNLPVSKLNTLNGFPVSSATKNQCRILCPTAQILISQIPLKRQRSQIFLQRYDLVLYGGLTKGSGGLPNFRSSHRSSWIRAGIREHKSGWGRLLLYVAVGIISPYLLLFSSAQANGNSIRTIFPLKEMGNDRSAYTVDEALTAMGFGKFQVLGLIYAGMGWLTEAMEMMLLSFIGPTVQSEWGLSSYEESLISSAVFAGMIVGAYLWGIFSDNYGRKKGFFVTAVVTGGAGFLSSFAPNYSILIILRCLVGIGLGGCPVLLSWLLEFVPAPCRGTSVAVLSAFWTLGTVFEALLAWIVIPRLSWRWFLALSSLPALMLLLFYSFMPESPRYLCMKGRKTDALHVLEKISRVNKMKLPPGMLVLDKKVEQYENSIQEETACLLPEERHEPTTSGGSNFRTGVSATPFMLFSPQLIKSTLLLWVVYFGNGFSYYGIVLLTSEISNSSRKCVSNGLEHSKGTSSLYRDVLITSFAEFPGLLISAAAVDRIGRKLSFSALYFEPSQLQTFILPRYTQPWSGRLV</sequence>
<dbReference type="EMBL" id="CM056812">
    <property type="protein sequence ID" value="KAJ8617697.1"/>
    <property type="molecule type" value="Genomic_DNA"/>
</dbReference>
<accession>A0ACC2K9B1</accession>
<proteinExistence type="predicted"/>
<name>A0ACC2K9B1_PERAE</name>
<keyword evidence="2" id="KW-1185">Reference proteome</keyword>
<organism evidence="1 2">
    <name type="scientific">Persea americana</name>
    <name type="common">Avocado</name>
    <dbReference type="NCBI Taxonomy" id="3435"/>
    <lineage>
        <taxon>Eukaryota</taxon>
        <taxon>Viridiplantae</taxon>
        <taxon>Streptophyta</taxon>
        <taxon>Embryophyta</taxon>
        <taxon>Tracheophyta</taxon>
        <taxon>Spermatophyta</taxon>
        <taxon>Magnoliopsida</taxon>
        <taxon>Magnoliidae</taxon>
        <taxon>Laurales</taxon>
        <taxon>Lauraceae</taxon>
        <taxon>Persea</taxon>
    </lineage>
</organism>
<evidence type="ECO:0000313" key="1">
    <source>
        <dbReference type="EMBL" id="KAJ8617697.1"/>
    </source>
</evidence>
<gene>
    <name evidence="1" type="ORF">MRB53_013883</name>
</gene>